<dbReference type="Proteomes" id="UP000275846">
    <property type="component" value="Unassembled WGS sequence"/>
</dbReference>
<feature type="chain" id="PRO_5043141139" evidence="1">
    <location>
        <begin position="23"/>
        <end position="82"/>
    </location>
</feature>
<dbReference type="WBParaSite" id="SSLN_0000310501-mRNA-1">
    <property type="protein sequence ID" value="SSLN_0000310501-mRNA-1"/>
    <property type="gene ID" value="SSLN_0000310501"/>
</dbReference>
<protein>
    <submittedName>
        <fullName evidence="4">Secreted protein</fullName>
    </submittedName>
</protein>
<keyword evidence="1" id="KW-0732">Signal</keyword>
<organism evidence="4">
    <name type="scientific">Schistocephalus solidus</name>
    <name type="common">Tapeworm</name>
    <dbReference type="NCBI Taxonomy" id="70667"/>
    <lineage>
        <taxon>Eukaryota</taxon>
        <taxon>Metazoa</taxon>
        <taxon>Spiralia</taxon>
        <taxon>Lophotrochozoa</taxon>
        <taxon>Platyhelminthes</taxon>
        <taxon>Cestoda</taxon>
        <taxon>Eucestoda</taxon>
        <taxon>Diphyllobothriidea</taxon>
        <taxon>Diphyllobothriidae</taxon>
        <taxon>Schistocephalus</taxon>
    </lineage>
</organism>
<evidence type="ECO:0000256" key="1">
    <source>
        <dbReference type="SAM" id="SignalP"/>
    </source>
</evidence>
<reference evidence="4" key="1">
    <citation type="submission" date="2016-06" db="UniProtKB">
        <authorList>
            <consortium name="WormBaseParasite"/>
        </authorList>
    </citation>
    <scope>IDENTIFICATION</scope>
</reference>
<dbReference type="EMBL" id="UYSU01032399">
    <property type="protein sequence ID" value="VDL89390.1"/>
    <property type="molecule type" value="Genomic_DNA"/>
</dbReference>
<name>A0A183SFK7_SCHSO</name>
<gene>
    <name evidence="2" type="ORF">SSLN_LOCUS3005</name>
</gene>
<sequence>MILQGLLLNLDIMALSLGGIRARRGASQLRPTQPTVFSTLSGHRGQANDGRESVVAAAQVTFPAPPSIGAHDVTPRNERSNS</sequence>
<dbReference type="AlphaFoldDB" id="A0A183SFK7"/>
<reference evidence="2 3" key="2">
    <citation type="submission" date="2018-11" db="EMBL/GenBank/DDBJ databases">
        <authorList>
            <consortium name="Pathogen Informatics"/>
        </authorList>
    </citation>
    <scope>NUCLEOTIDE SEQUENCE [LARGE SCALE GENOMIC DNA]</scope>
    <source>
        <strain evidence="2 3">NST_G2</strain>
    </source>
</reference>
<proteinExistence type="predicted"/>
<evidence type="ECO:0000313" key="3">
    <source>
        <dbReference type="Proteomes" id="UP000275846"/>
    </source>
</evidence>
<evidence type="ECO:0000313" key="4">
    <source>
        <dbReference type="WBParaSite" id="SSLN_0000310501-mRNA-1"/>
    </source>
</evidence>
<accession>A0A183SFK7</accession>
<feature type="signal peptide" evidence="1">
    <location>
        <begin position="1"/>
        <end position="22"/>
    </location>
</feature>
<keyword evidence="3" id="KW-1185">Reference proteome</keyword>
<evidence type="ECO:0000313" key="2">
    <source>
        <dbReference type="EMBL" id="VDL89390.1"/>
    </source>
</evidence>